<keyword evidence="1" id="KW-0732">Signal</keyword>
<keyword evidence="3" id="KW-0472">Membrane</keyword>
<dbReference type="InterPro" id="IPR011055">
    <property type="entry name" value="Dup_hybrid_motif"/>
</dbReference>
<accession>A0A1D7QWH3</accession>
<dbReference type="FunFam" id="2.70.70.10:FF:000006">
    <property type="entry name" value="M23 family peptidase"/>
    <property type="match status" value="1"/>
</dbReference>
<dbReference type="AlphaFoldDB" id="A0A1D7QWH3"/>
<evidence type="ECO:0000256" key="2">
    <source>
        <dbReference type="SAM" id="Coils"/>
    </source>
</evidence>
<dbReference type="InterPro" id="IPR050570">
    <property type="entry name" value="Cell_wall_metabolism_enzyme"/>
</dbReference>
<dbReference type="Gene3D" id="2.70.70.10">
    <property type="entry name" value="Glucose Permease (Domain IIA)"/>
    <property type="match status" value="1"/>
</dbReference>
<feature type="coiled-coil region" evidence="2">
    <location>
        <begin position="76"/>
        <end position="127"/>
    </location>
</feature>
<feature type="transmembrane region" description="Helical" evidence="3">
    <location>
        <begin position="36"/>
        <end position="61"/>
    </location>
</feature>
<proteinExistence type="predicted"/>
<dbReference type="CDD" id="cd12797">
    <property type="entry name" value="M23_peptidase"/>
    <property type="match status" value="1"/>
</dbReference>
<name>A0A1D7QWH3_9BACI</name>
<evidence type="ECO:0000256" key="1">
    <source>
        <dbReference type="ARBA" id="ARBA00022729"/>
    </source>
</evidence>
<sequence length="327" mass="36935">MKKQVHKKTSNSQYWTILLSSDTRSSMKQFRIRKKLFYAAGGLTIAIISMLFIGGFLIYGLQEERESLHQDISDIEHETEEKITRKDEQIEDLNRENEQVYEEAHQVRKAIEEFQLLEENLEDVNLELPSETSDEGSGGPSLELVSDKASAMTEKDIRDDLHVLQEQLPILIESFEETVDAIISYEEKMQAVPTIFPAAEGRISSQFGERSDPFTGQTSFHSGLDIAAPRGTEIYAAADGIVETVSKHSGYGNKIIIDHGNQYETLYAHLHTMDVEPGDKVEKGDVIGGMGTTGRSTGVHLHYEVFQHDAHVDPYPYITFHEQEEEN</sequence>
<organism evidence="5 6">
    <name type="scientific">Salisediminibacterium beveridgei</name>
    <dbReference type="NCBI Taxonomy" id="632773"/>
    <lineage>
        <taxon>Bacteria</taxon>
        <taxon>Bacillati</taxon>
        <taxon>Bacillota</taxon>
        <taxon>Bacilli</taxon>
        <taxon>Bacillales</taxon>
        <taxon>Bacillaceae</taxon>
        <taxon>Salisediminibacterium</taxon>
    </lineage>
</organism>
<dbReference type="InterPro" id="IPR016047">
    <property type="entry name" value="M23ase_b-sheet_dom"/>
</dbReference>
<dbReference type="STRING" id="632773.BBEV_2004"/>
<feature type="domain" description="M23ase beta-sheet core" evidence="4">
    <location>
        <begin position="220"/>
        <end position="314"/>
    </location>
</feature>
<dbReference type="EMBL" id="CP012502">
    <property type="protein sequence ID" value="AOM83364.1"/>
    <property type="molecule type" value="Genomic_DNA"/>
</dbReference>
<protein>
    <recommendedName>
        <fullName evidence="4">M23ase beta-sheet core domain-containing protein</fullName>
    </recommendedName>
</protein>
<evidence type="ECO:0000313" key="6">
    <source>
        <dbReference type="Proteomes" id="UP000094463"/>
    </source>
</evidence>
<dbReference type="PANTHER" id="PTHR21666:SF289">
    <property type="entry name" value="L-ALA--D-GLU ENDOPEPTIDASE"/>
    <property type="match status" value="1"/>
</dbReference>
<dbReference type="OrthoDB" id="9805070at2"/>
<evidence type="ECO:0000259" key="4">
    <source>
        <dbReference type="Pfam" id="PF01551"/>
    </source>
</evidence>
<gene>
    <name evidence="5" type="ORF">BBEV_2004</name>
</gene>
<dbReference type="Proteomes" id="UP000094463">
    <property type="component" value="Chromosome"/>
</dbReference>
<dbReference type="Pfam" id="PF01551">
    <property type="entry name" value="Peptidase_M23"/>
    <property type="match status" value="1"/>
</dbReference>
<keyword evidence="6" id="KW-1185">Reference proteome</keyword>
<keyword evidence="3" id="KW-0812">Transmembrane</keyword>
<evidence type="ECO:0000256" key="3">
    <source>
        <dbReference type="SAM" id="Phobius"/>
    </source>
</evidence>
<reference evidence="5 6" key="1">
    <citation type="submission" date="2015-08" db="EMBL/GenBank/DDBJ databases">
        <title>The complete genome sequence of Bacillus beveridgei MLTeJB.</title>
        <authorList>
            <person name="Hanson T.E."/>
            <person name="Mesa C."/>
            <person name="Basesman S.M."/>
            <person name="Oremland R.S."/>
        </authorList>
    </citation>
    <scope>NUCLEOTIDE SEQUENCE [LARGE SCALE GENOMIC DNA]</scope>
    <source>
        <strain evidence="5 6">MLTeJB</strain>
    </source>
</reference>
<keyword evidence="2" id="KW-0175">Coiled coil</keyword>
<dbReference type="PANTHER" id="PTHR21666">
    <property type="entry name" value="PEPTIDASE-RELATED"/>
    <property type="match status" value="1"/>
</dbReference>
<evidence type="ECO:0000313" key="5">
    <source>
        <dbReference type="EMBL" id="AOM83364.1"/>
    </source>
</evidence>
<dbReference type="SUPFAM" id="SSF51261">
    <property type="entry name" value="Duplicated hybrid motif"/>
    <property type="match status" value="1"/>
</dbReference>
<keyword evidence="3" id="KW-1133">Transmembrane helix</keyword>
<dbReference type="RefSeq" id="WP_069365355.1">
    <property type="nucleotide sequence ID" value="NZ_CP012502.1"/>
</dbReference>
<dbReference type="GO" id="GO:0004222">
    <property type="term" value="F:metalloendopeptidase activity"/>
    <property type="evidence" value="ECO:0007669"/>
    <property type="project" value="TreeGrafter"/>
</dbReference>
<dbReference type="KEGG" id="bbev:BBEV_2004"/>